<evidence type="ECO:0000313" key="7">
    <source>
        <dbReference type="EMBL" id="HIZ75708.1"/>
    </source>
</evidence>
<sequence length="308" mass="34249">MKGLYFDGEKAVYREDLPKPVCKEGESLIRILMAAVCSTDREVLKGYRPNFRGVMGHEFVGVVEESEDKSLIGQRVVGELNAGCGHCLYCRTGREKHCPDRKVIGMEGKDGCFAEYMTLQTHLIHRVPDELPTERAIFTEPLAAAFEITSQVHVSPDTKVAVLGDGRLSLMIAQVLNLTGTDLTVIGKHPEKLEKFSPFAKTVTEADETFEIIVDATGAESGLQLAKNLIRRQGTIILKSTYAGTANVDMSYFVVNEITIKGSRCGPFEPALRMLAQKRIVLPEIELFDLRDHEKAFAYRGFKAGFRF</sequence>
<dbReference type="AlphaFoldDB" id="A0A9D2GAL9"/>
<feature type="domain" description="Alcohol dehydrogenase-like N-terminal" evidence="6">
    <location>
        <begin position="24"/>
        <end position="129"/>
    </location>
</feature>
<evidence type="ECO:0000256" key="2">
    <source>
        <dbReference type="ARBA" id="ARBA00008072"/>
    </source>
</evidence>
<comment type="caution">
    <text evidence="7">The sequence shown here is derived from an EMBL/GenBank/DDBJ whole genome shotgun (WGS) entry which is preliminary data.</text>
</comment>
<dbReference type="PANTHER" id="PTHR43350:SF2">
    <property type="entry name" value="GROES-LIKE ZINC-BINDING ALCOHOL DEHYDROGENASE FAMILY PROTEIN"/>
    <property type="match status" value="1"/>
</dbReference>
<keyword evidence="4" id="KW-0862">Zinc</keyword>
<dbReference type="InterPro" id="IPR036291">
    <property type="entry name" value="NAD(P)-bd_dom_sf"/>
</dbReference>
<evidence type="ECO:0000313" key="8">
    <source>
        <dbReference type="Proteomes" id="UP000824116"/>
    </source>
</evidence>
<evidence type="ECO:0000256" key="5">
    <source>
        <dbReference type="ARBA" id="ARBA00023002"/>
    </source>
</evidence>
<accession>A0A9D2GAL9</accession>
<reference evidence="7" key="1">
    <citation type="journal article" date="2021" name="PeerJ">
        <title>Extensive microbial diversity within the chicken gut microbiome revealed by metagenomics and culture.</title>
        <authorList>
            <person name="Gilroy R."/>
            <person name="Ravi A."/>
            <person name="Getino M."/>
            <person name="Pursley I."/>
            <person name="Horton D.L."/>
            <person name="Alikhan N.F."/>
            <person name="Baker D."/>
            <person name="Gharbi K."/>
            <person name="Hall N."/>
            <person name="Watson M."/>
            <person name="Adriaenssens E.M."/>
            <person name="Foster-Nyarko E."/>
            <person name="Jarju S."/>
            <person name="Secka A."/>
            <person name="Antonio M."/>
            <person name="Oren A."/>
            <person name="Chaudhuri R.R."/>
            <person name="La Ragione R."/>
            <person name="Hildebrand F."/>
            <person name="Pallen M.J."/>
        </authorList>
    </citation>
    <scope>NUCLEOTIDE SEQUENCE</scope>
    <source>
        <strain evidence="7">CHK196-3914</strain>
    </source>
</reference>
<proteinExistence type="inferred from homology"/>
<dbReference type="InterPro" id="IPR011032">
    <property type="entry name" value="GroES-like_sf"/>
</dbReference>
<evidence type="ECO:0000256" key="3">
    <source>
        <dbReference type="ARBA" id="ARBA00022723"/>
    </source>
</evidence>
<organism evidence="7 8">
    <name type="scientific">Candidatus Mediterraneibacter stercoravium</name>
    <dbReference type="NCBI Taxonomy" id="2838685"/>
    <lineage>
        <taxon>Bacteria</taxon>
        <taxon>Bacillati</taxon>
        <taxon>Bacillota</taxon>
        <taxon>Clostridia</taxon>
        <taxon>Lachnospirales</taxon>
        <taxon>Lachnospiraceae</taxon>
        <taxon>Mediterraneibacter</taxon>
    </lineage>
</organism>
<dbReference type="Gene3D" id="3.40.50.720">
    <property type="entry name" value="NAD(P)-binding Rossmann-like Domain"/>
    <property type="match status" value="1"/>
</dbReference>
<evidence type="ECO:0000259" key="6">
    <source>
        <dbReference type="Pfam" id="PF08240"/>
    </source>
</evidence>
<dbReference type="GO" id="GO:0016491">
    <property type="term" value="F:oxidoreductase activity"/>
    <property type="evidence" value="ECO:0007669"/>
    <property type="project" value="UniProtKB-KW"/>
</dbReference>
<keyword evidence="5" id="KW-0560">Oxidoreductase</keyword>
<dbReference type="InterPro" id="IPR013154">
    <property type="entry name" value="ADH-like_N"/>
</dbReference>
<keyword evidence="3" id="KW-0479">Metal-binding</keyword>
<evidence type="ECO:0000256" key="4">
    <source>
        <dbReference type="ARBA" id="ARBA00022833"/>
    </source>
</evidence>
<comment type="similarity">
    <text evidence="2">Belongs to the zinc-containing alcohol dehydrogenase family.</text>
</comment>
<name>A0A9D2GAL9_9FIRM</name>
<dbReference type="Proteomes" id="UP000824116">
    <property type="component" value="Unassembled WGS sequence"/>
</dbReference>
<dbReference type="PANTHER" id="PTHR43350">
    <property type="entry name" value="NAD-DEPENDENT ALCOHOL DEHYDROGENASE"/>
    <property type="match status" value="1"/>
</dbReference>
<dbReference type="SUPFAM" id="SSF51735">
    <property type="entry name" value="NAD(P)-binding Rossmann-fold domains"/>
    <property type="match status" value="1"/>
</dbReference>
<comment type="cofactor">
    <cofactor evidence="1">
        <name>Zn(2+)</name>
        <dbReference type="ChEBI" id="CHEBI:29105"/>
    </cofactor>
</comment>
<gene>
    <name evidence="7" type="ORF">H9723_10805</name>
</gene>
<protein>
    <submittedName>
        <fullName evidence="7">Alcohol dehydrogenase catalytic domain-containing protein</fullName>
    </submittedName>
</protein>
<dbReference type="SUPFAM" id="SSF50129">
    <property type="entry name" value="GroES-like"/>
    <property type="match status" value="1"/>
</dbReference>
<dbReference type="GO" id="GO:0046872">
    <property type="term" value="F:metal ion binding"/>
    <property type="evidence" value="ECO:0007669"/>
    <property type="project" value="UniProtKB-KW"/>
</dbReference>
<dbReference type="EMBL" id="DXAY01000254">
    <property type="protein sequence ID" value="HIZ75708.1"/>
    <property type="molecule type" value="Genomic_DNA"/>
</dbReference>
<dbReference type="Gene3D" id="3.90.180.10">
    <property type="entry name" value="Medium-chain alcohol dehydrogenases, catalytic domain"/>
    <property type="match status" value="1"/>
</dbReference>
<dbReference type="CDD" id="cd08242">
    <property type="entry name" value="MDR_like"/>
    <property type="match status" value="1"/>
</dbReference>
<evidence type="ECO:0000256" key="1">
    <source>
        <dbReference type="ARBA" id="ARBA00001947"/>
    </source>
</evidence>
<reference evidence="7" key="2">
    <citation type="submission" date="2021-04" db="EMBL/GenBank/DDBJ databases">
        <authorList>
            <person name="Gilroy R."/>
        </authorList>
    </citation>
    <scope>NUCLEOTIDE SEQUENCE</scope>
    <source>
        <strain evidence="7">CHK196-3914</strain>
    </source>
</reference>
<dbReference type="Pfam" id="PF08240">
    <property type="entry name" value="ADH_N"/>
    <property type="match status" value="1"/>
</dbReference>